<proteinExistence type="predicted"/>
<keyword evidence="3 5" id="KW-1133">Transmembrane helix</keyword>
<evidence type="ECO:0000313" key="7">
    <source>
        <dbReference type="EMBL" id="MBU9713270.1"/>
    </source>
</evidence>
<feature type="transmembrane region" description="Helical" evidence="5">
    <location>
        <begin position="126"/>
        <end position="144"/>
    </location>
</feature>
<feature type="transmembrane region" description="Helical" evidence="5">
    <location>
        <begin position="101"/>
        <end position="120"/>
    </location>
</feature>
<feature type="transmembrane region" description="Helical" evidence="5">
    <location>
        <begin position="66"/>
        <end position="89"/>
    </location>
</feature>
<evidence type="ECO:0000256" key="2">
    <source>
        <dbReference type="ARBA" id="ARBA00022692"/>
    </source>
</evidence>
<reference evidence="7 8" key="1">
    <citation type="submission" date="2021-06" db="EMBL/GenBank/DDBJ databases">
        <title>Bacillus sp. RD4P76, an endophyte from a halophyte.</title>
        <authorList>
            <person name="Sun J.-Q."/>
        </authorList>
    </citation>
    <scope>NUCLEOTIDE SEQUENCE [LARGE SCALE GENOMIC DNA]</scope>
    <source>
        <strain evidence="7 8">CGMCC 1.15917</strain>
    </source>
</reference>
<keyword evidence="2 5" id="KW-0812">Transmembrane</keyword>
<feature type="transmembrane region" description="Helical" evidence="5">
    <location>
        <begin position="187"/>
        <end position="207"/>
    </location>
</feature>
<keyword evidence="4 5" id="KW-0472">Membrane</keyword>
<dbReference type="Proteomes" id="UP000784880">
    <property type="component" value="Unassembled WGS sequence"/>
</dbReference>
<feature type="transmembrane region" description="Helical" evidence="5">
    <location>
        <begin position="313"/>
        <end position="335"/>
    </location>
</feature>
<gene>
    <name evidence="7" type="ORF">KS419_16180</name>
</gene>
<protein>
    <submittedName>
        <fullName evidence="7">Sodium:calcium antiporter</fullName>
    </submittedName>
</protein>
<dbReference type="InterPro" id="IPR004481">
    <property type="entry name" value="K/Na/Ca-exchanger"/>
</dbReference>
<feature type="domain" description="Sodium/calcium exchanger membrane region" evidence="6">
    <location>
        <begin position="3"/>
        <end position="144"/>
    </location>
</feature>
<dbReference type="InterPro" id="IPR004837">
    <property type="entry name" value="NaCa_Exmemb"/>
</dbReference>
<evidence type="ECO:0000256" key="3">
    <source>
        <dbReference type="ARBA" id="ARBA00022989"/>
    </source>
</evidence>
<dbReference type="Pfam" id="PF01699">
    <property type="entry name" value="Na_Ca_ex"/>
    <property type="match status" value="2"/>
</dbReference>
<evidence type="ECO:0000256" key="5">
    <source>
        <dbReference type="SAM" id="Phobius"/>
    </source>
</evidence>
<feature type="transmembrane region" description="Helical" evidence="5">
    <location>
        <begin position="219"/>
        <end position="242"/>
    </location>
</feature>
<feature type="transmembrane region" description="Helical" evidence="5">
    <location>
        <begin position="249"/>
        <end position="272"/>
    </location>
</feature>
<accession>A0ABS6JLG5</accession>
<dbReference type="PANTHER" id="PTHR10846:SF8">
    <property type="entry name" value="INNER MEMBRANE PROTEIN YRBG"/>
    <property type="match status" value="1"/>
</dbReference>
<feature type="domain" description="Sodium/calcium exchanger membrane region" evidence="6">
    <location>
        <begin position="187"/>
        <end position="335"/>
    </location>
</feature>
<keyword evidence="8" id="KW-1185">Reference proteome</keyword>
<dbReference type="EMBL" id="JAHQCS010000131">
    <property type="protein sequence ID" value="MBU9713270.1"/>
    <property type="molecule type" value="Genomic_DNA"/>
</dbReference>
<name>A0ABS6JLG5_9BACI</name>
<comment type="subcellular location">
    <subcellularLocation>
        <location evidence="1">Membrane</location>
        <topology evidence="1">Multi-pass membrane protein</topology>
    </subcellularLocation>
</comment>
<evidence type="ECO:0000313" key="8">
    <source>
        <dbReference type="Proteomes" id="UP000784880"/>
    </source>
</evidence>
<feature type="transmembrane region" description="Helical" evidence="5">
    <location>
        <begin position="284"/>
        <end position="306"/>
    </location>
</feature>
<evidence type="ECO:0000259" key="6">
    <source>
        <dbReference type="Pfam" id="PF01699"/>
    </source>
</evidence>
<evidence type="ECO:0000256" key="4">
    <source>
        <dbReference type="ARBA" id="ARBA00023136"/>
    </source>
</evidence>
<organism evidence="7 8">
    <name type="scientific">Evansella tamaricis</name>
    <dbReference type="NCBI Taxonomy" id="2069301"/>
    <lineage>
        <taxon>Bacteria</taxon>
        <taxon>Bacillati</taxon>
        <taxon>Bacillota</taxon>
        <taxon>Bacilli</taxon>
        <taxon>Bacillales</taxon>
        <taxon>Bacillaceae</taxon>
        <taxon>Evansella</taxon>
    </lineage>
</organism>
<sequence length="337" mass="36250">MMYFIFAIAALITVLCAVKLSVYADVLSERTSLGGMMVGTLLLAGATSLPEVTTSATAVFVNNPDIAVGNVLGSNLFNLLILAVLDIIYRKKRMMTNIHREHLQTGFISLGLTGFVLVSIYLQSNITFLGVGIESYLLILFYFIGIKMMSKSNEEVTQAEVAATLETGNTTTRDYHTGAISVKNAKIGFFIAALIIFITGSLLTISGDMIAKSTGLSSSFVGSFLIAGATSLPEVVTVIVAIQLLNYNLAVGNILGSNIFNLLILSFSDILYRDGSILSAASPVSAFTAVAVIILNLIIIGSIIYWQGNRKNTVGYIFPSILLIIIYGFSSYFIFTY</sequence>
<dbReference type="PANTHER" id="PTHR10846">
    <property type="entry name" value="SODIUM/POTASSIUM/CALCIUM EXCHANGER"/>
    <property type="match status" value="1"/>
</dbReference>
<dbReference type="RefSeq" id="WP_217067429.1">
    <property type="nucleotide sequence ID" value="NZ_JAHQCS010000131.1"/>
</dbReference>
<comment type="caution">
    <text evidence="7">The sequence shown here is derived from an EMBL/GenBank/DDBJ whole genome shotgun (WGS) entry which is preliminary data.</text>
</comment>
<evidence type="ECO:0000256" key="1">
    <source>
        <dbReference type="ARBA" id="ARBA00004141"/>
    </source>
</evidence>